<proteinExistence type="predicted"/>
<name>A0A2Z5ZJG6_9PROT</name>
<evidence type="ECO:0000313" key="1">
    <source>
        <dbReference type="EMBL" id="BBC80872.1"/>
    </source>
</evidence>
<protein>
    <submittedName>
        <fullName evidence="1">Uncharacterized protein</fullName>
    </submittedName>
</protein>
<dbReference type="Proteomes" id="UP000270034">
    <property type="component" value="Chromosome"/>
</dbReference>
<gene>
    <name evidence="1" type="ORF">AcetOrient_orf03833</name>
</gene>
<sequence length="43" mass="5193">MHKSIKINSILQHSFVCIDFGDLRQDMCVHHMHHMHHMHFLPC</sequence>
<dbReference type="KEGG" id="aot:AcetOri_orf03833"/>
<dbReference type="AlphaFoldDB" id="A0A2Z5ZJG6"/>
<evidence type="ECO:0000313" key="2">
    <source>
        <dbReference type="Proteomes" id="UP000270034"/>
    </source>
</evidence>
<dbReference type="EMBL" id="AP018515">
    <property type="protein sequence ID" value="BBC80872.1"/>
    <property type="molecule type" value="Genomic_DNA"/>
</dbReference>
<reference evidence="1 2" key="1">
    <citation type="submission" date="2018-02" db="EMBL/GenBank/DDBJ databases">
        <title>Acetobacter orientalis genome.</title>
        <authorList>
            <person name="Nakashima N."/>
            <person name="Tamura T."/>
        </authorList>
    </citation>
    <scope>NUCLEOTIDE SEQUENCE [LARGE SCALE GENOMIC DNA]</scope>
    <source>
        <strain evidence="1 2">FAN1</strain>
    </source>
</reference>
<organism evidence="1 2">
    <name type="scientific">Acetobacter orientalis</name>
    <dbReference type="NCBI Taxonomy" id="146474"/>
    <lineage>
        <taxon>Bacteria</taxon>
        <taxon>Pseudomonadati</taxon>
        <taxon>Pseudomonadota</taxon>
        <taxon>Alphaproteobacteria</taxon>
        <taxon>Acetobacterales</taxon>
        <taxon>Acetobacteraceae</taxon>
        <taxon>Acetobacter</taxon>
    </lineage>
</organism>
<accession>A0A2Z5ZJG6</accession>